<keyword evidence="5 7" id="KW-0456">Lyase</keyword>
<accession>A0ABW4FMI0</accession>
<dbReference type="Gene3D" id="3.20.20.210">
    <property type="match status" value="1"/>
</dbReference>
<name>A0ABW4FMI0_9PSEU</name>
<organism evidence="12 13">
    <name type="scientific">Pseudonocardia aurantiaca</name>
    <dbReference type="NCBI Taxonomy" id="75290"/>
    <lineage>
        <taxon>Bacteria</taxon>
        <taxon>Bacillati</taxon>
        <taxon>Actinomycetota</taxon>
        <taxon>Actinomycetes</taxon>
        <taxon>Pseudonocardiales</taxon>
        <taxon>Pseudonocardiaceae</taxon>
        <taxon>Pseudonocardia</taxon>
    </lineage>
</organism>
<dbReference type="SUPFAM" id="SSF51726">
    <property type="entry name" value="UROD/MetE-like"/>
    <property type="match status" value="1"/>
</dbReference>
<feature type="domain" description="Uroporphyrinogen decarboxylase (URO-D)" evidence="10">
    <location>
        <begin position="51"/>
        <end position="60"/>
    </location>
</feature>
<dbReference type="InterPro" id="IPR006361">
    <property type="entry name" value="Uroporphyrinogen_deCO2ase_HemE"/>
</dbReference>
<evidence type="ECO:0000259" key="11">
    <source>
        <dbReference type="PROSITE" id="PS00907"/>
    </source>
</evidence>
<feature type="binding site" evidence="7">
    <location>
        <position position="105"/>
    </location>
    <ligand>
        <name>substrate</name>
    </ligand>
</feature>
<comment type="caution">
    <text evidence="12">The sequence shown here is derived from an EMBL/GenBank/DDBJ whole genome shotgun (WGS) entry which is preliminary data.</text>
</comment>
<dbReference type="PROSITE" id="PS00906">
    <property type="entry name" value="UROD_1"/>
    <property type="match status" value="1"/>
</dbReference>
<comment type="catalytic activity">
    <reaction evidence="7 8">
        <text>uroporphyrinogen III + 4 H(+) = coproporphyrinogen III + 4 CO2</text>
        <dbReference type="Rhea" id="RHEA:19865"/>
        <dbReference type="ChEBI" id="CHEBI:15378"/>
        <dbReference type="ChEBI" id="CHEBI:16526"/>
        <dbReference type="ChEBI" id="CHEBI:57308"/>
        <dbReference type="ChEBI" id="CHEBI:57309"/>
        <dbReference type="EC" id="4.1.1.37"/>
    </reaction>
</comment>
<comment type="similarity">
    <text evidence="2 7 9">Belongs to the uroporphyrinogen decarboxylase family.</text>
</comment>
<evidence type="ECO:0000256" key="3">
    <source>
        <dbReference type="ARBA" id="ARBA00012288"/>
    </source>
</evidence>
<dbReference type="PANTHER" id="PTHR21091:SF169">
    <property type="entry name" value="UROPORPHYRINOGEN DECARBOXYLASE"/>
    <property type="match status" value="1"/>
</dbReference>
<dbReference type="GO" id="GO:0004853">
    <property type="term" value="F:uroporphyrinogen decarboxylase activity"/>
    <property type="evidence" value="ECO:0007669"/>
    <property type="project" value="UniProtKB-EC"/>
</dbReference>
<dbReference type="Proteomes" id="UP001597145">
    <property type="component" value="Unassembled WGS sequence"/>
</dbReference>
<protein>
    <recommendedName>
        <fullName evidence="3 7">Uroporphyrinogen decarboxylase</fullName>
        <shortName evidence="7">UPD</shortName>
        <shortName evidence="7">URO-D</shortName>
        <ecNumber evidence="3 7">4.1.1.37</ecNumber>
    </recommendedName>
</protein>
<dbReference type="EC" id="4.1.1.37" evidence="3 7"/>
<dbReference type="RefSeq" id="WP_343974623.1">
    <property type="nucleotide sequence ID" value="NZ_BAAAJG010000007.1"/>
</dbReference>
<dbReference type="HAMAP" id="MF_00218">
    <property type="entry name" value="URO_D"/>
    <property type="match status" value="1"/>
</dbReference>
<evidence type="ECO:0000256" key="7">
    <source>
        <dbReference type="HAMAP-Rule" id="MF_00218"/>
    </source>
</evidence>
<sequence length="381" mass="40716">MPSNTALSKAGLLNTAASVLPRSAGSPSPRRDLRSAPFLAAARGQRPAHLPVWFMRQAGRSLPEYRALRANTGMLEACLTPDLTCEITLQPVRRHGVDAAILFSDIVVPLYVAGVGVEIVPGTGPVVEHPVRTAADVERLPRLERGQVGPVTDAIALLTAELGQTPLIGFAGAPFTLASYLIEGGPSRNHARTKALMRSAPRVWHSLLGRLADITSTFLRAQVDAGVDAVQLFDSWAGALSERDYREFVLPHSASVLRGLADAGVPRIHFGVGTGELLGAMAEAGADVVGVDWRVPVDVAAWRAGRTRPVQGNLDPAVLFADAGSIEREVRRIAAEGRRTPGHVFNLGHGVLPETDPDVLTWLVELVHEQPLLDPVDQLRS</sequence>
<evidence type="ECO:0000313" key="13">
    <source>
        <dbReference type="Proteomes" id="UP001597145"/>
    </source>
</evidence>
<evidence type="ECO:0000259" key="10">
    <source>
        <dbReference type="PROSITE" id="PS00906"/>
    </source>
</evidence>
<reference evidence="13" key="1">
    <citation type="journal article" date="2019" name="Int. J. Syst. Evol. Microbiol.">
        <title>The Global Catalogue of Microorganisms (GCM) 10K type strain sequencing project: providing services to taxonomists for standard genome sequencing and annotation.</title>
        <authorList>
            <consortium name="The Broad Institute Genomics Platform"/>
            <consortium name="The Broad Institute Genome Sequencing Center for Infectious Disease"/>
            <person name="Wu L."/>
            <person name="Ma J."/>
        </authorList>
    </citation>
    <scope>NUCLEOTIDE SEQUENCE [LARGE SCALE GENOMIC DNA]</scope>
    <source>
        <strain evidence="13">JCM 12165</strain>
    </source>
</reference>
<dbReference type="PANTHER" id="PTHR21091">
    <property type="entry name" value="METHYLTETRAHYDROFOLATE:HOMOCYSTEINE METHYLTRANSFERASE RELATED"/>
    <property type="match status" value="1"/>
</dbReference>
<keyword evidence="4 7" id="KW-0210">Decarboxylase</keyword>
<keyword evidence="7" id="KW-0963">Cytoplasm</keyword>
<comment type="subunit">
    <text evidence="7">Homodimer.</text>
</comment>
<dbReference type="CDD" id="cd00717">
    <property type="entry name" value="URO-D"/>
    <property type="match status" value="1"/>
</dbReference>
<comment type="subcellular location">
    <subcellularLocation>
        <location evidence="7">Cytoplasm</location>
    </subcellularLocation>
</comment>
<feature type="binding site" evidence="7">
    <location>
        <position position="349"/>
    </location>
    <ligand>
        <name>substrate</name>
    </ligand>
</feature>
<keyword evidence="13" id="KW-1185">Reference proteome</keyword>
<proteinExistence type="inferred from homology"/>
<dbReference type="InterPro" id="IPR038071">
    <property type="entry name" value="UROD/MetE-like_sf"/>
</dbReference>
<evidence type="ECO:0000256" key="6">
    <source>
        <dbReference type="ARBA" id="ARBA00023244"/>
    </source>
</evidence>
<evidence type="ECO:0000256" key="1">
    <source>
        <dbReference type="ARBA" id="ARBA00004804"/>
    </source>
</evidence>
<feature type="binding site" evidence="7">
    <location>
        <position position="180"/>
    </location>
    <ligand>
        <name>substrate</name>
    </ligand>
</feature>
<feature type="site" description="Transition state stabilizer" evidence="7">
    <location>
        <position position="105"/>
    </location>
</feature>
<evidence type="ECO:0000313" key="12">
    <source>
        <dbReference type="EMBL" id="MFD1531835.1"/>
    </source>
</evidence>
<dbReference type="Pfam" id="PF01208">
    <property type="entry name" value="URO-D"/>
    <property type="match status" value="1"/>
</dbReference>
<evidence type="ECO:0000256" key="4">
    <source>
        <dbReference type="ARBA" id="ARBA00022793"/>
    </source>
</evidence>
<evidence type="ECO:0000256" key="2">
    <source>
        <dbReference type="ARBA" id="ARBA00009935"/>
    </source>
</evidence>
<dbReference type="PROSITE" id="PS00907">
    <property type="entry name" value="UROD_2"/>
    <property type="match status" value="1"/>
</dbReference>
<evidence type="ECO:0000256" key="9">
    <source>
        <dbReference type="RuleBase" id="RU004169"/>
    </source>
</evidence>
<gene>
    <name evidence="7 12" type="primary">hemE</name>
    <name evidence="12" type="ORF">ACFSCY_20585</name>
</gene>
<evidence type="ECO:0000256" key="8">
    <source>
        <dbReference type="RuleBase" id="RU000554"/>
    </source>
</evidence>
<dbReference type="NCBIfam" id="TIGR01464">
    <property type="entry name" value="hemE"/>
    <property type="match status" value="1"/>
</dbReference>
<comment type="function">
    <text evidence="7">Catalyzes the decarboxylation of four acetate groups of uroporphyrinogen-III to yield coproporphyrinogen-III.</text>
</comment>
<comment type="pathway">
    <text evidence="1 7 8">Porphyrin-containing compound metabolism; protoporphyrin-IX biosynthesis; coproporphyrinogen-III from 5-aminolevulinate: step 4/4.</text>
</comment>
<keyword evidence="6 7" id="KW-0627">Porphyrin biosynthesis</keyword>
<comment type="caution">
    <text evidence="7">Lacks conserved residue(s) required for the propagation of feature annotation.</text>
</comment>
<feature type="binding site" evidence="7">
    <location>
        <position position="235"/>
    </location>
    <ligand>
        <name>substrate</name>
    </ligand>
</feature>
<dbReference type="EMBL" id="JBHUCP010000016">
    <property type="protein sequence ID" value="MFD1531835.1"/>
    <property type="molecule type" value="Genomic_DNA"/>
</dbReference>
<dbReference type="InterPro" id="IPR000257">
    <property type="entry name" value="Uroporphyrinogen_deCOase"/>
</dbReference>
<evidence type="ECO:0000256" key="5">
    <source>
        <dbReference type="ARBA" id="ARBA00023239"/>
    </source>
</evidence>
<feature type="binding site" evidence="7">
    <location>
        <begin position="56"/>
        <end position="60"/>
    </location>
    <ligand>
        <name>substrate</name>
    </ligand>
</feature>
<feature type="domain" description="Uroporphyrinogen decarboxylase (URO-D)" evidence="11">
    <location>
        <begin position="168"/>
        <end position="184"/>
    </location>
</feature>